<dbReference type="AlphaFoldDB" id="A0A427AHD2"/>
<evidence type="ECO:0000313" key="1">
    <source>
        <dbReference type="EMBL" id="RRT75552.1"/>
    </source>
</evidence>
<evidence type="ECO:0000313" key="2">
    <source>
        <dbReference type="Proteomes" id="UP000287651"/>
    </source>
</evidence>
<organism evidence="1 2">
    <name type="scientific">Ensete ventricosum</name>
    <name type="common">Abyssinian banana</name>
    <name type="synonym">Musa ensete</name>
    <dbReference type="NCBI Taxonomy" id="4639"/>
    <lineage>
        <taxon>Eukaryota</taxon>
        <taxon>Viridiplantae</taxon>
        <taxon>Streptophyta</taxon>
        <taxon>Embryophyta</taxon>
        <taxon>Tracheophyta</taxon>
        <taxon>Spermatophyta</taxon>
        <taxon>Magnoliopsida</taxon>
        <taxon>Liliopsida</taxon>
        <taxon>Zingiberales</taxon>
        <taxon>Musaceae</taxon>
        <taxon>Ensete</taxon>
    </lineage>
</organism>
<dbReference type="Proteomes" id="UP000287651">
    <property type="component" value="Unassembled WGS sequence"/>
</dbReference>
<reference evidence="1 2" key="1">
    <citation type="journal article" date="2014" name="Agronomy (Basel)">
        <title>A Draft Genome Sequence for Ensete ventricosum, the Drought-Tolerant Tree Against Hunger.</title>
        <authorList>
            <person name="Harrison J."/>
            <person name="Moore K.A."/>
            <person name="Paszkiewicz K."/>
            <person name="Jones T."/>
            <person name="Grant M."/>
            <person name="Ambacheew D."/>
            <person name="Muzemil S."/>
            <person name="Studholme D.J."/>
        </authorList>
    </citation>
    <scope>NUCLEOTIDE SEQUENCE [LARGE SCALE GENOMIC DNA]</scope>
</reference>
<proteinExistence type="predicted"/>
<accession>A0A427AHD2</accession>
<sequence length="163" mass="17765">MFSNDLSSMRMEPLAVSSMNDGLTTAKVMRQAAGLPPTMLPRNSSSPQMIHIAADRHPAIWAALQNPAADEQLFATSMEYISCSGAALTFGPLGQSCRRAVAHQRAAETEQGSTWALRAVRRPSMAAASNRPADKHADLEEGKEQLMLERKFHRARCISATRS</sequence>
<name>A0A427AHD2_ENSVE</name>
<gene>
    <name evidence="1" type="ORF">B296_00010857</name>
</gene>
<protein>
    <submittedName>
        <fullName evidence="1">Uncharacterized protein</fullName>
    </submittedName>
</protein>
<dbReference type="EMBL" id="AMZH03002448">
    <property type="protein sequence ID" value="RRT75552.1"/>
    <property type="molecule type" value="Genomic_DNA"/>
</dbReference>
<comment type="caution">
    <text evidence="1">The sequence shown here is derived from an EMBL/GenBank/DDBJ whole genome shotgun (WGS) entry which is preliminary data.</text>
</comment>